<dbReference type="InterPro" id="IPR027417">
    <property type="entry name" value="P-loop_NTPase"/>
</dbReference>
<dbReference type="Gene3D" id="3.40.50.300">
    <property type="entry name" value="P-loop containing nucleotide triphosphate hydrolases"/>
    <property type="match status" value="1"/>
</dbReference>
<dbReference type="AlphaFoldDB" id="A0AAE9H0Q9"/>
<sequence length="102" mass="11137">MPNNVAIFYCGTNGAGKSTLRAFNQDTVQIVIDSDHIAMQLNPKSPRLVDFEAGRKAIELFQFAIKHHISFSMESTLSGYSILNRMKSARAKGLCSAKLCGG</sequence>
<dbReference type="Proteomes" id="UP000829756">
    <property type="component" value="Chromosome"/>
</dbReference>
<dbReference type="PANTHER" id="PTHR39206">
    <property type="entry name" value="SLL8004 PROTEIN"/>
    <property type="match status" value="1"/>
</dbReference>
<reference evidence="1" key="2">
    <citation type="journal article" date="2022" name="Res Sq">
        <title>Evolution of multicellular longitudinally dividing oral cavity symbionts (Neisseriaceae).</title>
        <authorList>
            <person name="Nyongesa S."/>
            <person name="Weber P."/>
            <person name="Bernet E."/>
            <person name="Pullido F."/>
            <person name="Nieckarz M."/>
            <person name="Delaby M."/>
            <person name="Nieves C."/>
            <person name="Viehboeck T."/>
            <person name="Krause N."/>
            <person name="Rivera-Millot A."/>
            <person name="Nakamura A."/>
            <person name="Vischer N."/>
            <person name="VanNieuwenhze M."/>
            <person name="Brun Y."/>
            <person name="Cava F."/>
            <person name="Bulgheresi S."/>
            <person name="Veyrier F."/>
        </authorList>
    </citation>
    <scope>NUCLEOTIDE SEQUENCE</scope>
    <source>
        <strain evidence="1">1258/02</strain>
    </source>
</reference>
<gene>
    <name evidence="1" type="ORF">LVJ78_09350</name>
</gene>
<reference evidence="1" key="1">
    <citation type="submission" date="2021-12" db="EMBL/GenBank/DDBJ databases">
        <authorList>
            <person name="Veyrier F.J."/>
        </authorList>
    </citation>
    <scope>NUCLEOTIDE SEQUENCE</scope>
    <source>
        <strain evidence="1">1258/02</strain>
    </source>
</reference>
<dbReference type="EMBL" id="CP091507">
    <property type="protein sequence ID" value="UOO78894.1"/>
    <property type="molecule type" value="Genomic_DNA"/>
</dbReference>
<dbReference type="PANTHER" id="PTHR39206:SF1">
    <property type="entry name" value="SLL8004 PROTEIN"/>
    <property type="match status" value="1"/>
</dbReference>
<name>A0AAE9H0Q9_9NEIS</name>
<organism evidence="1 2">
    <name type="scientific">Uruburuella suis</name>
    <dbReference type="NCBI Taxonomy" id="252130"/>
    <lineage>
        <taxon>Bacteria</taxon>
        <taxon>Pseudomonadati</taxon>
        <taxon>Pseudomonadota</taxon>
        <taxon>Betaproteobacteria</taxon>
        <taxon>Neisseriales</taxon>
        <taxon>Neisseriaceae</taxon>
        <taxon>Uruburuella</taxon>
    </lineage>
</organism>
<accession>A0AAE9H0Q9</accession>
<evidence type="ECO:0008006" key="3">
    <source>
        <dbReference type="Google" id="ProtNLM"/>
    </source>
</evidence>
<dbReference type="KEGG" id="usu:LVJ78_09350"/>
<proteinExistence type="predicted"/>
<protein>
    <recommendedName>
        <fullName evidence="3">UDP-N-acetylglucosamine kinase</fullName>
    </recommendedName>
</protein>
<dbReference type="RefSeq" id="WP_207894349.1">
    <property type="nucleotide sequence ID" value="NZ_CALJUB010000162.1"/>
</dbReference>
<evidence type="ECO:0000313" key="2">
    <source>
        <dbReference type="Proteomes" id="UP000829756"/>
    </source>
</evidence>
<evidence type="ECO:0000313" key="1">
    <source>
        <dbReference type="EMBL" id="UOO78894.1"/>
    </source>
</evidence>